<name>A0A8S3AQX2_9BILA</name>
<dbReference type="GO" id="GO:0000287">
    <property type="term" value="F:magnesium ion binding"/>
    <property type="evidence" value="ECO:0007669"/>
    <property type="project" value="InterPro"/>
</dbReference>
<dbReference type="AlphaFoldDB" id="A0A8S3AQX2"/>
<evidence type="ECO:0000313" key="4">
    <source>
        <dbReference type="Proteomes" id="UP000681720"/>
    </source>
</evidence>
<evidence type="ECO:0000313" key="3">
    <source>
        <dbReference type="EMBL" id="CAF4756336.1"/>
    </source>
</evidence>
<reference evidence="3" key="1">
    <citation type="submission" date="2021-02" db="EMBL/GenBank/DDBJ databases">
        <authorList>
            <person name="Nowell W R."/>
        </authorList>
    </citation>
    <scope>NUCLEOTIDE SEQUENCE</scope>
</reference>
<evidence type="ECO:0000256" key="1">
    <source>
        <dbReference type="ARBA" id="ARBA00023052"/>
    </source>
</evidence>
<keyword evidence="1" id="KW-0786">Thiamine pyrophosphate</keyword>
<feature type="domain" description="Thiamine pyrophosphate enzyme central" evidence="2">
    <location>
        <begin position="2"/>
        <end position="60"/>
    </location>
</feature>
<proteinExistence type="predicted"/>
<dbReference type="GO" id="GO:0030976">
    <property type="term" value="F:thiamine pyrophosphate binding"/>
    <property type="evidence" value="ECO:0007669"/>
    <property type="project" value="InterPro"/>
</dbReference>
<dbReference type="EMBL" id="CAJOBJ010139433">
    <property type="protein sequence ID" value="CAF4756336.1"/>
    <property type="molecule type" value="Genomic_DNA"/>
</dbReference>
<dbReference type="InterPro" id="IPR029035">
    <property type="entry name" value="DHS-like_NAD/FAD-binding_dom"/>
</dbReference>
<comment type="caution">
    <text evidence="3">The sequence shown here is derived from an EMBL/GenBank/DDBJ whole genome shotgun (WGS) entry which is preliminary data.</text>
</comment>
<dbReference type="Gene3D" id="3.40.50.1220">
    <property type="entry name" value="TPP-binding domain"/>
    <property type="match status" value="1"/>
</dbReference>
<accession>A0A8S3AQX2</accession>
<feature type="non-terminal residue" evidence="3">
    <location>
        <position position="1"/>
    </location>
</feature>
<gene>
    <name evidence="3" type="ORF">GIL414_LOCUS45364</name>
</gene>
<evidence type="ECO:0000259" key="2">
    <source>
        <dbReference type="Pfam" id="PF00205"/>
    </source>
</evidence>
<protein>
    <recommendedName>
        <fullName evidence="2">Thiamine pyrophosphate enzyme central domain-containing protein</fullName>
    </recommendedName>
</protein>
<feature type="non-terminal residue" evidence="3">
    <location>
        <position position="62"/>
    </location>
</feature>
<organism evidence="3 4">
    <name type="scientific">Rotaria magnacalcarata</name>
    <dbReference type="NCBI Taxonomy" id="392030"/>
    <lineage>
        <taxon>Eukaryota</taxon>
        <taxon>Metazoa</taxon>
        <taxon>Spiralia</taxon>
        <taxon>Gnathifera</taxon>
        <taxon>Rotifera</taxon>
        <taxon>Eurotatoria</taxon>
        <taxon>Bdelloidea</taxon>
        <taxon>Philodinida</taxon>
        <taxon>Philodinidae</taxon>
        <taxon>Rotaria</taxon>
    </lineage>
</organism>
<dbReference type="InterPro" id="IPR012000">
    <property type="entry name" value="Thiamin_PyroP_enz_cen_dom"/>
</dbReference>
<dbReference type="Pfam" id="PF00205">
    <property type="entry name" value="TPP_enzyme_M"/>
    <property type="match status" value="1"/>
</dbReference>
<dbReference type="SUPFAM" id="SSF52467">
    <property type="entry name" value="DHS-like NAD/FAD-binding domain"/>
    <property type="match status" value="1"/>
</dbReference>
<dbReference type="Proteomes" id="UP000681720">
    <property type="component" value="Unassembled WGS sequence"/>
</dbReference>
<sequence length="62" mass="7010">ETILDLVKKAGNIIVIVDSCASRHGMMVKVLRFLERTQLPVYLTPMAKGGIDERHPQFRGIF</sequence>